<keyword evidence="5" id="KW-0472">Membrane</keyword>
<evidence type="ECO:0000256" key="4">
    <source>
        <dbReference type="SAM" id="MobiDB-lite"/>
    </source>
</evidence>
<keyword evidence="5" id="KW-0812">Transmembrane</keyword>
<organism evidence="7 8">
    <name type="scientific">Dendryphion nanum</name>
    <dbReference type="NCBI Taxonomy" id="256645"/>
    <lineage>
        <taxon>Eukaryota</taxon>
        <taxon>Fungi</taxon>
        <taxon>Dikarya</taxon>
        <taxon>Ascomycota</taxon>
        <taxon>Pezizomycotina</taxon>
        <taxon>Dothideomycetes</taxon>
        <taxon>Pleosporomycetidae</taxon>
        <taxon>Pleosporales</taxon>
        <taxon>Torulaceae</taxon>
        <taxon>Dendryphion</taxon>
    </lineage>
</organism>
<reference evidence="7" key="1">
    <citation type="journal article" date="2021" name="Nat. Commun.">
        <title>Genetic determinants of endophytism in the Arabidopsis root mycobiome.</title>
        <authorList>
            <person name="Mesny F."/>
            <person name="Miyauchi S."/>
            <person name="Thiergart T."/>
            <person name="Pickel B."/>
            <person name="Atanasova L."/>
            <person name="Karlsson M."/>
            <person name="Huettel B."/>
            <person name="Barry K.W."/>
            <person name="Haridas S."/>
            <person name="Chen C."/>
            <person name="Bauer D."/>
            <person name="Andreopoulos W."/>
            <person name="Pangilinan J."/>
            <person name="LaButti K."/>
            <person name="Riley R."/>
            <person name="Lipzen A."/>
            <person name="Clum A."/>
            <person name="Drula E."/>
            <person name="Henrissat B."/>
            <person name="Kohler A."/>
            <person name="Grigoriev I.V."/>
            <person name="Martin F.M."/>
            <person name="Hacquard S."/>
        </authorList>
    </citation>
    <scope>NUCLEOTIDE SEQUENCE</scope>
    <source>
        <strain evidence="7">MPI-CAGE-CH-0243</strain>
    </source>
</reference>
<protein>
    <submittedName>
        <fullName evidence="7">Uncharacterized protein</fullName>
    </submittedName>
</protein>
<feature type="signal peptide" evidence="6">
    <location>
        <begin position="1"/>
        <end position="25"/>
    </location>
</feature>
<keyword evidence="2 6" id="KW-0732">Signal</keyword>
<feature type="compositionally biased region" description="Polar residues" evidence="4">
    <location>
        <begin position="371"/>
        <end position="385"/>
    </location>
</feature>
<evidence type="ECO:0000256" key="6">
    <source>
        <dbReference type="SAM" id="SignalP"/>
    </source>
</evidence>
<accession>A0A9P9EGA1</accession>
<dbReference type="GO" id="GO:0009277">
    <property type="term" value="C:fungal-type cell wall"/>
    <property type="evidence" value="ECO:0007669"/>
    <property type="project" value="TreeGrafter"/>
</dbReference>
<evidence type="ECO:0000256" key="1">
    <source>
        <dbReference type="ARBA" id="ARBA00004196"/>
    </source>
</evidence>
<name>A0A9P9EGA1_9PLEO</name>
<comment type="subcellular location">
    <subcellularLocation>
        <location evidence="1">Cell envelope</location>
    </subcellularLocation>
</comment>
<dbReference type="PANTHER" id="PTHR31018:SF3">
    <property type="entry name" value="RECEPTOR PROTEIN-TYROSINE KINASE"/>
    <property type="match status" value="1"/>
</dbReference>
<evidence type="ECO:0000256" key="5">
    <source>
        <dbReference type="SAM" id="Phobius"/>
    </source>
</evidence>
<dbReference type="InterPro" id="IPR051648">
    <property type="entry name" value="CWI-Assembly_Regulator"/>
</dbReference>
<dbReference type="InterPro" id="IPR032675">
    <property type="entry name" value="LRR_dom_sf"/>
</dbReference>
<dbReference type="Gene3D" id="3.80.10.10">
    <property type="entry name" value="Ribonuclease Inhibitor"/>
    <property type="match status" value="1"/>
</dbReference>
<evidence type="ECO:0000256" key="3">
    <source>
        <dbReference type="ARBA" id="ARBA00023180"/>
    </source>
</evidence>
<feature type="region of interest" description="Disordered" evidence="4">
    <location>
        <begin position="425"/>
        <end position="457"/>
    </location>
</feature>
<dbReference type="Proteomes" id="UP000700596">
    <property type="component" value="Unassembled WGS sequence"/>
</dbReference>
<evidence type="ECO:0000313" key="8">
    <source>
        <dbReference type="Proteomes" id="UP000700596"/>
    </source>
</evidence>
<evidence type="ECO:0000313" key="7">
    <source>
        <dbReference type="EMBL" id="KAH7138999.1"/>
    </source>
</evidence>
<comment type="caution">
    <text evidence="7">The sequence shown here is derived from an EMBL/GenBank/DDBJ whole genome shotgun (WGS) entry which is preliminary data.</text>
</comment>
<sequence>MGLCTITLMYTIIFLLFNAIVLVTAIDCAPASTSFTIKTAQDVADINTCPIFTGNIVVAADGPGEIALNGIQNITGNLDIENVAQLRSLSSNTIQSISSFTLNNLPRLSNLNFPTLNGFNSIKWYNLPQLEQCTVATGTLQGDVQEITIFNTAIKSLGWIKWPIGSQMNISSNARLTTVAIPYSKINTGSALTISNNTALESVDLSEITGIYGGLAILGNENITSVLFAKLQTINGFVQLNGDFKNVSMPALTTISGALSVKSTANISPLCTDLQNKNLQGHYDCTANVAKNSVSKTETTLTTSVAVPTSQPQVASQEPARSNSLPTGAKVGIAIGVIVVVVLGLTGAFFFFRRRMRSSVQEISKPETGEMDSSNPPVEAYTSNTAFPKELESRAARLELSIGRQRQELPSVIPAELDAWHGSSELKTPITPVSPSASCGSLSARSDAPLVRHELPA</sequence>
<feature type="transmembrane region" description="Helical" evidence="5">
    <location>
        <begin position="331"/>
        <end position="352"/>
    </location>
</feature>
<keyword evidence="3" id="KW-0325">Glycoprotein</keyword>
<keyword evidence="8" id="KW-1185">Reference proteome</keyword>
<keyword evidence="5" id="KW-1133">Transmembrane helix</keyword>
<evidence type="ECO:0000256" key="2">
    <source>
        <dbReference type="ARBA" id="ARBA00022729"/>
    </source>
</evidence>
<feature type="compositionally biased region" description="Polar residues" evidence="4">
    <location>
        <begin position="431"/>
        <end position="444"/>
    </location>
</feature>
<dbReference type="SUPFAM" id="SSF52058">
    <property type="entry name" value="L domain-like"/>
    <property type="match status" value="2"/>
</dbReference>
<dbReference type="GO" id="GO:0009986">
    <property type="term" value="C:cell surface"/>
    <property type="evidence" value="ECO:0007669"/>
    <property type="project" value="TreeGrafter"/>
</dbReference>
<dbReference type="GO" id="GO:0005886">
    <property type="term" value="C:plasma membrane"/>
    <property type="evidence" value="ECO:0007669"/>
    <property type="project" value="TreeGrafter"/>
</dbReference>
<gene>
    <name evidence="7" type="ORF">B0J11DRAFT_32649</name>
</gene>
<dbReference type="EMBL" id="JAGMWT010000001">
    <property type="protein sequence ID" value="KAH7138999.1"/>
    <property type="molecule type" value="Genomic_DNA"/>
</dbReference>
<dbReference type="GO" id="GO:0031505">
    <property type="term" value="P:fungal-type cell wall organization"/>
    <property type="evidence" value="ECO:0007669"/>
    <property type="project" value="TreeGrafter"/>
</dbReference>
<dbReference type="OrthoDB" id="536881at2759"/>
<feature type="region of interest" description="Disordered" evidence="4">
    <location>
        <begin position="363"/>
        <end position="385"/>
    </location>
</feature>
<dbReference type="PANTHER" id="PTHR31018">
    <property type="entry name" value="SPORULATION-SPECIFIC PROTEIN-RELATED"/>
    <property type="match status" value="1"/>
</dbReference>
<feature type="chain" id="PRO_5040248553" evidence="6">
    <location>
        <begin position="26"/>
        <end position="457"/>
    </location>
</feature>
<proteinExistence type="predicted"/>
<dbReference type="AlphaFoldDB" id="A0A9P9EGA1"/>